<organism evidence="3 4">
    <name type="scientific">Thelephora terrestris</name>
    <dbReference type="NCBI Taxonomy" id="56493"/>
    <lineage>
        <taxon>Eukaryota</taxon>
        <taxon>Fungi</taxon>
        <taxon>Dikarya</taxon>
        <taxon>Basidiomycota</taxon>
        <taxon>Agaricomycotina</taxon>
        <taxon>Agaricomycetes</taxon>
        <taxon>Thelephorales</taxon>
        <taxon>Thelephoraceae</taxon>
        <taxon>Thelephora</taxon>
    </lineage>
</organism>
<sequence>MPLYGRSRLSIADIESDLHDLIANHPRAHHNDDGEPVVPAEALVDILTSYRSSHDNVELLSKEEEEMFLKFIRESPGLEATTKVLVEFIAFRTASGDKPPESALSSDEGSESDSPHRGRRSRDAVYNATSRSSSSDSTGTSSHRPSSRPPSLGPPVPSKSPNLRDSVFDASKRQRSTPLVNRAPSSWAKRPLPASRRKSDAGRGASDSESGPTTPTWDRRRSSQSRTSNPASPDISHTPLSSPPLGSRPHSRSQSYPQNIAALYASDRFDDSDDLTISQPVSAENSLDEMSFLSSIGSFVMPKRDDGSDSDDEVQNILVYDRSIAPSNASMDSQERVDVLNKTIDELRKKLSDTEKGLNRKVNDLELELEEAQEKLEELKAELVAGRKEEKELKSKEKQNQSQISALEAEISKLQKGLDNSRSSYQSLQKQYQEQCTESERYRLSLRRRDTEVKEFTDAAALHAVETDKWNKEQQILEDRINQLTVDLELAQQAYSTLDDQKAENLLLKETIDRLRFEMDEMRSNAANALEQSKDGVAGNSASVGRTLGAEMVRAGVDPHAAPPQEVDSEDETVIDEIINQESDDDEFIQTVITKTRKRKIHGRMPIPTLTVEREYADAEVQHGMSTLDVEIQTLPEPKPVMASFSTQTEETPVTSTLIQTDPEPSPPQKILVEMQIQTDEIDVDETASTGQHEGEESLASSSSTLIPPTPKPSAEPLHPHDMPPTYDRSELDFRVAEAIKDLHPGSTRPNEALRRLGVSDDALEEWRALKAELGVECAVIDKVLQDAPKSGGPRPSTSSAASSSTSSDSSSSSRKGRFYNIYNTYVYGGESGGPGALTNMILCAGASAVAFVLMAHLVNPQYHIPGGPTYYDRAAWTSFNTMQASGEGFGVDGANAFWDLVGRLSGNAARIVQGWPT</sequence>
<evidence type="ECO:0000313" key="4">
    <source>
        <dbReference type="Proteomes" id="UP000736335"/>
    </source>
</evidence>
<evidence type="ECO:0000313" key="3">
    <source>
        <dbReference type="EMBL" id="KAF9787369.1"/>
    </source>
</evidence>
<protein>
    <submittedName>
        <fullName evidence="3">Uncharacterized protein</fullName>
    </submittedName>
</protein>
<reference evidence="3" key="1">
    <citation type="journal article" date="2020" name="Nat. Commun.">
        <title>Large-scale genome sequencing of mycorrhizal fungi provides insights into the early evolution of symbiotic traits.</title>
        <authorList>
            <person name="Miyauchi S."/>
            <person name="Kiss E."/>
            <person name="Kuo A."/>
            <person name="Drula E."/>
            <person name="Kohler A."/>
            <person name="Sanchez-Garcia M."/>
            <person name="Morin E."/>
            <person name="Andreopoulos B."/>
            <person name="Barry K.W."/>
            <person name="Bonito G."/>
            <person name="Buee M."/>
            <person name="Carver A."/>
            <person name="Chen C."/>
            <person name="Cichocki N."/>
            <person name="Clum A."/>
            <person name="Culley D."/>
            <person name="Crous P.W."/>
            <person name="Fauchery L."/>
            <person name="Girlanda M."/>
            <person name="Hayes R.D."/>
            <person name="Keri Z."/>
            <person name="LaButti K."/>
            <person name="Lipzen A."/>
            <person name="Lombard V."/>
            <person name="Magnuson J."/>
            <person name="Maillard F."/>
            <person name="Murat C."/>
            <person name="Nolan M."/>
            <person name="Ohm R.A."/>
            <person name="Pangilinan J."/>
            <person name="Pereira M.F."/>
            <person name="Perotto S."/>
            <person name="Peter M."/>
            <person name="Pfister S."/>
            <person name="Riley R."/>
            <person name="Sitrit Y."/>
            <person name="Stielow J.B."/>
            <person name="Szollosi G."/>
            <person name="Zifcakova L."/>
            <person name="Stursova M."/>
            <person name="Spatafora J.W."/>
            <person name="Tedersoo L."/>
            <person name="Vaario L.M."/>
            <person name="Yamada A."/>
            <person name="Yan M."/>
            <person name="Wang P."/>
            <person name="Xu J."/>
            <person name="Bruns T."/>
            <person name="Baldrian P."/>
            <person name="Vilgalys R."/>
            <person name="Dunand C."/>
            <person name="Henrissat B."/>
            <person name="Grigoriev I.V."/>
            <person name="Hibbett D."/>
            <person name="Nagy L.G."/>
            <person name="Martin F.M."/>
        </authorList>
    </citation>
    <scope>NUCLEOTIDE SEQUENCE</scope>
    <source>
        <strain evidence="3">UH-Tt-Lm1</strain>
    </source>
</reference>
<keyword evidence="1" id="KW-0175">Coiled coil</keyword>
<feature type="coiled-coil region" evidence="1">
    <location>
        <begin position="474"/>
        <end position="532"/>
    </location>
</feature>
<feature type="compositionally biased region" description="Basic and acidic residues" evidence="2">
    <location>
        <begin position="718"/>
        <end position="728"/>
    </location>
</feature>
<gene>
    <name evidence="3" type="ORF">BJ322DRAFT_719582</name>
</gene>
<proteinExistence type="predicted"/>
<feature type="region of interest" description="Disordered" evidence="2">
    <location>
        <begin position="646"/>
        <end position="667"/>
    </location>
</feature>
<feature type="compositionally biased region" description="Low complexity" evidence="2">
    <location>
        <begin position="791"/>
        <end position="814"/>
    </location>
</feature>
<dbReference type="OrthoDB" id="432685at2759"/>
<accession>A0A9P6HI72</accession>
<feature type="region of interest" description="Disordered" evidence="2">
    <location>
        <begin position="787"/>
        <end position="815"/>
    </location>
</feature>
<feature type="region of interest" description="Disordered" evidence="2">
    <location>
        <begin position="686"/>
        <end position="728"/>
    </location>
</feature>
<feature type="compositionally biased region" description="Polar residues" evidence="2">
    <location>
        <begin position="646"/>
        <end position="660"/>
    </location>
</feature>
<feature type="region of interest" description="Disordered" evidence="2">
    <location>
        <begin position="95"/>
        <end position="254"/>
    </location>
</feature>
<comment type="caution">
    <text evidence="3">The sequence shown here is derived from an EMBL/GenBank/DDBJ whole genome shotgun (WGS) entry which is preliminary data.</text>
</comment>
<feature type="coiled-coil region" evidence="1">
    <location>
        <begin position="330"/>
        <end position="431"/>
    </location>
</feature>
<feature type="compositionally biased region" description="Pro residues" evidence="2">
    <location>
        <begin position="147"/>
        <end position="158"/>
    </location>
</feature>
<keyword evidence="4" id="KW-1185">Reference proteome</keyword>
<name>A0A9P6HI72_9AGAM</name>
<evidence type="ECO:0000256" key="1">
    <source>
        <dbReference type="SAM" id="Coils"/>
    </source>
</evidence>
<dbReference type="EMBL" id="WIUZ02000005">
    <property type="protein sequence ID" value="KAF9787369.1"/>
    <property type="molecule type" value="Genomic_DNA"/>
</dbReference>
<dbReference type="AlphaFoldDB" id="A0A9P6HI72"/>
<feature type="compositionally biased region" description="Polar residues" evidence="2">
    <location>
        <begin position="207"/>
        <end position="216"/>
    </location>
</feature>
<feature type="compositionally biased region" description="Low complexity" evidence="2">
    <location>
        <begin position="129"/>
        <end position="144"/>
    </location>
</feature>
<reference evidence="3" key="2">
    <citation type="submission" date="2020-11" db="EMBL/GenBank/DDBJ databases">
        <authorList>
            <consortium name="DOE Joint Genome Institute"/>
            <person name="Kuo A."/>
            <person name="Miyauchi S."/>
            <person name="Kiss E."/>
            <person name="Drula E."/>
            <person name="Kohler A."/>
            <person name="Sanchez-Garcia M."/>
            <person name="Andreopoulos B."/>
            <person name="Barry K.W."/>
            <person name="Bonito G."/>
            <person name="Buee M."/>
            <person name="Carver A."/>
            <person name="Chen C."/>
            <person name="Cichocki N."/>
            <person name="Clum A."/>
            <person name="Culley D."/>
            <person name="Crous P.W."/>
            <person name="Fauchery L."/>
            <person name="Girlanda M."/>
            <person name="Hayes R."/>
            <person name="Keri Z."/>
            <person name="Labutti K."/>
            <person name="Lipzen A."/>
            <person name="Lombard V."/>
            <person name="Magnuson J."/>
            <person name="Maillard F."/>
            <person name="Morin E."/>
            <person name="Murat C."/>
            <person name="Nolan M."/>
            <person name="Ohm R."/>
            <person name="Pangilinan J."/>
            <person name="Pereira M."/>
            <person name="Perotto S."/>
            <person name="Peter M."/>
            <person name="Riley R."/>
            <person name="Sitrit Y."/>
            <person name="Stielow B."/>
            <person name="Szollosi G."/>
            <person name="Zifcakova L."/>
            <person name="Stursova M."/>
            <person name="Spatafora J.W."/>
            <person name="Tedersoo L."/>
            <person name="Vaario L.-M."/>
            <person name="Yamada A."/>
            <person name="Yan M."/>
            <person name="Wang P."/>
            <person name="Xu J."/>
            <person name="Bruns T."/>
            <person name="Baldrian P."/>
            <person name="Vilgalys R."/>
            <person name="Henrissat B."/>
            <person name="Grigoriev I.V."/>
            <person name="Hibbett D."/>
            <person name="Nagy L.G."/>
            <person name="Martin F.M."/>
        </authorList>
    </citation>
    <scope>NUCLEOTIDE SEQUENCE</scope>
    <source>
        <strain evidence="3">UH-Tt-Lm1</strain>
    </source>
</reference>
<evidence type="ECO:0000256" key="2">
    <source>
        <dbReference type="SAM" id="MobiDB-lite"/>
    </source>
</evidence>
<dbReference type="Proteomes" id="UP000736335">
    <property type="component" value="Unassembled WGS sequence"/>
</dbReference>